<reference evidence="2" key="1">
    <citation type="submission" date="2025-08" db="UniProtKB">
        <authorList>
            <consortium name="Ensembl"/>
        </authorList>
    </citation>
    <scope>IDENTIFICATION</scope>
</reference>
<keyword evidence="3" id="KW-1185">Reference proteome</keyword>
<evidence type="ECO:0000259" key="1">
    <source>
        <dbReference type="Pfam" id="PF00735"/>
    </source>
</evidence>
<proteinExistence type="predicted"/>
<name>A0A3Q3G4M2_9LABR</name>
<dbReference type="PANTHER" id="PTHR32046:SF11">
    <property type="entry name" value="IMMUNE-ASSOCIATED NUCLEOTIDE-BINDING PROTEIN 10-LIKE"/>
    <property type="match status" value="1"/>
</dbReference>
<dbReference type="InterPro" id="IPR030379">
    <property type="entry name" value="G_SEPTIN_dom"/>
</dbReference>
<reference evidence="2" key="2">
    <citation type="submission" date="2025-09" db="UniProtKB">
        <authorList>
            <consortium name="Ensembl"/>
        </authorList>
    </citation>
    <scope>IDENTIFICATION</scope>
</reference>
<protein>
    <recommendedName>
        <fullName evidence="1">Septin-type G domain-containing protein</fullName>
    </recommendedName>
</protein>
<dbReference type="InterPro" id="IPR027417">
    <property type="entry name" value="P-loop_NTPase"/>
</dbReference>
<dbReference type="Pfam" id="PF00735">
    <property type="entry name" value="Septin"/>
    <property type="match status" value="1"/>
</dbReference>
<evidence type="ECO:0000313" key="2">
    <source>
        <dbReference type="Ensembl" id="ENSLBEP00000025973.1"/>
    </source>
</evidence>
<dbReference type="InterPro" id="IPR025662">
    <property type="entry name" value="Sigma_54_int_dom_ATP-bd_1"/>
</dbReference>
<feature type="domain" description="Septin-type G" evidence="1">
    <location>
        <begin position="52"/>
        <end position="117"/>
    </location>
</feature>
<dbReference type="Ensembl" id="ENSLBET00000027265.1">
    <property type="protein sequence ID" value="ENSLBEP00000025973.1"/>
    <property type="gene ID" value="ENSLBEG00000019795.1"/>
</dbReference>
<sequence>INISCKYDCITCKDLIQSGPPAVYQLIPKKDNIGTIRRITLGKKNPTKTNRTVLLVGETGTGKSTMIDALINYDMGVKWEDNVWFEIIEKDRKRRKSEDKTLPYSLTIIDTPGYGDIRGTEHDDIISHRLFDLFRSDDRVHEMNVMGLVLKASENCPSDRQRYIFDSVASPIGKDMKNIVILITHSDGRIPRNVIQAVEVANIKCAKDEKYHPVHFLFQNCQNI</sequence>
<dbReference type="STRING" id="56723.ENSLBEP00000025973"/>
<dbReference type="PANTHER" id="PTHR32046">
    <property type="entry name" value="G DOMAIN-CONTAINING PROTEIN"/>
    <property type="match status" value="1"/>
</dbReference>
<dbReference type="SUPFAM" id="SSF52540">
    <property type="entry name" value="P-loop containing nucleoside triphosphate hydrolases"/>
    <property type="match status" value="1"/>
</dbReference>
<dbReference type="InParanoid" id="A0A3Q3G4M2"/>
<dbReference type="GO" id="GO:0005525">
    <property type="term" value="F:GTP binding"/>
    <property type="evidence" value="ECO:0007669"/>
    <property type="project" value="InterPro"/>
</dbReference>
<accession>A0A3Q3G4M2</accession>
<dbReference type="AlphaFoldDB" id="A0A3Q3G4M2"/>
<dbReference type="PROSITE" id="PS00675">
    <property type="entry name" value="SIGMA54_INTERACT_1"/>
    <property type="match status" value="1"/>
</dbReference>
<dbReference type="Gene3D" id="3.40.50.300">
    <property type="entry name" value="P-loop containing nucleotide triphosphate hydrolases"/>
    <property type="match status" value="1"/>
</dbReference>
<dbReference type="Proteomes" id="UP000261660">
    <property type="component" value="Unplaced"/>
</dbReference>
<dbReference type="GeneTree" id="ENSGT00500000044904"/>
<evidence type="ECO:0000313" key="3">
    <source>
        <dbReference type="Proteomes" id="UP000261660"/>
    </source>
</evidence>
<organism evidence="2 3">
    <name type="scientific">Labrus bergylta</name>
    <name type="common">ballan wrasse</name>
    <dbReference type="NCBI Taxonomy" id="56723"/>
    <lineage>
        <taxon>Eukaryota</taxon>
        <taxon>Metazoa</taxon>
        <taxon>Chordata</taxon>
        <taxon>Craniata</taxon>
        <taxon>Vertebrata</taxon>
        <taxon>Euteleostomi</taxon>
        <taxon>Actinopterygii</taxon>
        <taxon>Neopterygii</taxon>
        <taxon>Teleostei</taxon>
        <taxon>Neoteleostei</taxon>
        <taxon>Acanthomorphata</taxon>
        <taxon>Eupercaria</taxon>
        <taxon>Labriformes</taxon>
        <taxon>Labridae</taxon>
        <taxon>Labrus</taxon>
    </lineage>
</organism>